<evidence type="ECO:0000313" key="8">
    <source>
        <dbReference type="Proteomes" id="UP000825729"/>
    </source>
</evidence>
<proteinExistence type="inferred from homology"/>
<evidence type="ECO:0000256" key="1">
    <source>
        <dbReference type="ARBA" id="ARBA00004906"/>
    </source>
</evidence>
<evidence type="ECO:0000313" key="7">
    <source>
        <dbReference type="EMBL" id="KAG9440514.1"/>
    </source>
</evidence>
<dbReference type="InterPro" id="IPR043454">
    <property type="entry name" value="NPH3/RPT2-like"/>
</dbReference>
<dbReference type="PANTHER" id="PTHR32370">
    <property type="entry name" value="OS12G0117600 PROTEIN"/>
    <property type="match status" value="1"/>
</dbReference>
<evidence type="ECO:0000256" key="3">
    <source>
        <dbReference type="PROSITE-ProRule" id="PRU00982"/>
    </source>
</evidence>
<comment type="similarity">
    <text evidence="3">Belongs to the NPH3 family.</text>
</comment>
<feature type="domain" description="NPH3" evidence="6">
    <location>
        <begin position="220"/>
        <end position="305"/>
    </location>
</feature>
<dbReference type="SMART" id="SM00225">
    <property type="entry name" value="BTB"/>
    <property type="match status" value="1"/>
</dbReference>
<dbReference type="InterPro" id="IPR011333">
    <property type="entry name" value="SKP1/BTB/POZ_sf"/>
</dbReference>
<dbReference type="SUPFAM" id="SSF54695">
    <property type="entry name" value="POZ domain"/>
    <property type="match status" value="1"/>
</dbReference>
<feature type="region of interest" description="Disordered" evidence="5">
    <location>
        <begin position="14"/>
        <end position="39"/>
    </location>
</feature>
<feature type="coiled-coil region" evidence="4">
    <location>
        <begin position="352"/>
        <end position="393"/>
    </location>
</feature>
<dbReference type="PROSITE" id="PS51649">
    <property type="entry name" value="NPH3"/>
    <property type="match status" value="1"/>
</dbReference>
<keyword evidence="4" id="KW-0175">Coiled coil</keyword>
<keyword evidence="8" id="KW-1185">Reference proteome</keyword>
<feature type="compositionally biased region" description="Basic and acidic residues" evidence="5">
    <location>
        <begin position="401"/>
        <end position="422"/>
    </location>
</feature>
<feature type="compositionally biased region" description="Acidic residues" evidence="5">
    <location>
        <begin position="14"/>
        <end position="23"/>
    </location>
</feature>
<evidence type="ECO:0000256" key="4">
    <source>
        <dbReference type="SAM" id="Coils"/>
    </source>
</evidence>
<reference evidence="7 8" key="1">
    <citation type="submission" date="2021-07" db="EMBL/GenBank/DDBJ databases">
        <title>The Aristolochia fimbriata genome: insights into angiosperm evolution, floral development and chemical biosynthesis.</title>
        <authorList>
            <person name="Jiao Y."/>
        </authorList>
    </citation>
    <scope>NUCLEOTIDE SEQUENCE [LARGE SCALE GENOMIC DNA]</scope>
    <source>
        <strain evidence="7">IBCAS-2021</strain>
        <tissue evidence="7">Leaf</tissue>
    </source>
</reference>
<dbReference type="Proteomes" id="UP000825729">
    <property type="component" value="Unassembled WGS sequence"/>
</dbReference>
<feature type="region of interest" description="Disordered" evidence="5">
    <location>
        <begin position="441"/>
        <end position="482"/>
    </location>
</feature>
<evidence type="ECO:0000259" key="6">
    <source>
        <dbReference type="PROSITE" id="PS51649"/>
    </source>
</evidence>
<dbReference type="InterPro" id="IPR027356">
    <property type="entry name" value="NPH3_dom"/>
</dbReference>
<feature type="region of interest" description="Disordered" evidence="5">
    <location>
        <begin position="401"/>
        <end position="423"/>
    </location>
</feature>
<gene>
    <name evidence="7" type="ORF">H6P81_020679</name>
</gene>
<feature type="compositionally biased region" description="Low complexity" evidence="5">
    <location>
        <begin position="24"/>
        <end position="39"/>
    </location>
</feature>
<feature type="compositionally biased region" description="Basic and acidic residues" evidence="5">
    <location>
        <begin position="448"/>
        <end position="459"/>
    </location>
</feature>
<dbReference type="Gene3D" id="3.30.710.10">
    <property type="entry name" value="Potassium Channel Kv1.1, Chain A"/>
    <property type="match status" value="1"/>
</dbReference>
<sequence>MRSWMDLGVVDTIYEEEPEESSTDDSSSSSSSSLDTTSHHSLQTRVEIWSQATGLEPNVVILVQGRRFHLHKDPLIAGSGHLKRQLGLGATATVPSAITPETFATVAASFYGHNVLITPFDVAPLRIAAELLDVAADDDEDEDDEAIDIGNLKRRTEEAFRRFTEASREYAEVILQSCLATMPEAEETASLASRCIEALLLASTENGEDADDGWIDGVTSLSAEEFQLITDSLRRRLTVSHDSLYKIVSLYLKENNSKLPEAGKNRITAGIDCNRLSHEVLMHAVQNPHMPLRFVVQVMLAEHFNTRRSVFAATEAATATAAGAGAAWKSDGDRRNVTLGALLQRDAALRHVAQLKAAMEATSERIRTLESDLVGMKKRLRESERRREALETAKSASFRFSSEEEKKQVSISENREKREGRIWSKGKKSLGRKLVDGLKSVFGSTATESHEKDSGSGEVREDDEEGEEKENRACHRRSRSLV</sequence>
<comment type="pathway">
    <text evidence="1">Protein modification; protein ubiquitination.</text>
</comment>
<evidence type="ECO:0000256" key="2">
    <source>
        <dbReference type="ARBA" id="ARBA00022786"/>
    </source>
</evidence>
<dbReference type="EMBL" id="JAINDJ010000008">
    <property type="protein sequence ID" value="KAG9440514.1"/>
    <property type="molecule type" value="Genomic_DNA"/>
</dbReference>
<accession>A0AAV7DWY6</accession>
<keyword evidence="2" id="KW-0833">Ubl conjugation pathway</keyword>
<organism evidence="7 8">
    <name type="scientific">Aristolochia fimbriata</name>
    <name type="common">White veined hardy Dutchman's pipe vine</name>
    <dbReference type="NCBI Taxonomy" id="158543"/>
    <lineage>
        <taxon>Eukaryota</taxon>
        <taxon>Viridiplantae</taxon>
        <taxon>Streptophyta</taxon>
        <taxon>Embryophyta</taxon>
        <taxon>Tracheophyta</taxon>
        <taxon>Spermatophyta</taxon>
        <taxon>Magnoliopsida</taxon>
        <taxon>Magnoliidae</taxon>
        <taxon>Piperales</taxon>
        <taxon>Aristolochiaceae</taxon>
        <taxon>Aristolochia</taxon>
    </lineage>
</organism>
<dbReference type="AlphaFoldDB" id="A0AAV7DWY6"/>
<evidence type="ECO:0000256" key="5">
    <source>
        <dbReference type="SAM" id="MobiDB-lite"/>
    </source>
</evidence>
<comment type="caution">
    <text evidence="7">The sequence shown here is derived from an EMBL/GenBank/DDBJ whole genome shotgun (WGS) entry which is preliminary data.</text>
</comment>
<dbReference type="InterPro" id="IPR000210">
    <property type="entry name" value="BTB/POZ_dom"/>
</dbReference>
<protein>
    <recommendedName>
        <fullName evidence="6">NPH3 domain-containing protein</fullName>
    </recommendedName>
</protein>
<name>A0AAV7DWY6_ARIFI</name>